<keyword evidence="3" id="KW-0813">Transport</keyword>
<name>A0AAD5YDG7_9APHY</name>
<dbReference type="FunFam" id="1.20.1250.20:FF:000134">
    <property type="entry name" value="MFS sugar transporter protein"/>
    <property type="match status" value="1"/>
</dbReference>
<dbReference type="GO" id="GO:0005351">
    <property type="term" value="F:carbohydrate:proton symporter activity"/>
    <property type="evidence" value="ECO:0007669"/>
    <property type="project" value="TreeGrafter"/>
</dbReference>
<dbReference type="Gene3D" id="1.20.1250.20">
    <property type="entry name" value="MFS general substrate transporter like domains"/>
    <property type="match status" value="1"/>
</dbReference>
<dbReference type="Proteomes" id="UP001212997">
    <property type="component" value="Unassembled WGS sequence"/>
</dbReference>
<feature type="transmembrane region" description="Helical" evidence="7">
    <location>
        <begin position="54"/>
        <end position="74"/>
    </location>
</feature>
<dbReference type="InterPro" id="IPR036259">
    <property type="entry name" value="MFS_trans_sf"/>
</dbReference>
<proteinExistence type="inferred from homology"/>
<evidence type="ECO:0000313" key="9">
    <source>
        <dbReference type="EMBL" id="KAJ3479575.1"/>
    </source>
</evidence>
<evidence type="ECO:0000256" key="5">
    <source>
        <dbReference type="ARBA" id="ARBA00022989"/>
    </source>
</evidence>
<reference evidence="9" key="1">
    <citation type="submission" date="2022-07" db="EMBL/GenBank/DDBJ databases">
        <title>Genome Sequence of Physisporinus lineatus.</title>
        <authorList>
            <person name="Buettner E."/>
        </authorList>
    </citation>
    <scope>NUCLEOTIDE SEQUENCE</scope>
    <source>
        <strain evidence="9">VT162</strain>
    </source>
</reference>
<sequence length="418" mass="47229">MMIGAILQTASQDFAMFVIARFLLGFGIPFAIVAASSMIGELAHPKERARMGSLFNSSWFIGAIVAAGVTLGTFSMPSNWGWRIPSVLQICPSLLQICFIWFLPESPRWLIAKGRPEEAYAILAKYHAEGDLNSEFVKAEFAEIEKTLELERENAKTGWKEILKTPGTLTIFSANLVLMLSTQWSGNGLTSYFLSPILDNVGIHDNREKNLINLAMTCWGFVNATTLALTITRIRRRTAYLICTISLTLIFTGWTIASARYATTKDQASSRAVIAFIFLYSPAYNIGFNALTYTFLVELFPYHVRAKGIAIFQWWGRAAGFFNQFVNPIGIQNAGWKYYISYCIWLLFEVLFVFFLFPETSNRSLEELAFLFEGEKIREEQQKRIEDVIHDEVVPISSIPIAGKDKEGHAYHLEHSNK</sequence>
<dbReference type="InterPro" id="IPR050360">
    <property type="entry name" value="MFS_Sugar_Transporters"/>
</dbReference>
<organism evidence="9 10">
    <name type="scientific">Meripilus lineatus</name>
    <dbReference type="NCBI Taxonomy" id="2056292"/>
    <lineage>
        <taxon>Eukaryota</taxon>
        <taxon>Fungi</taxon>
        <taxon>Dikarya</taxon>
        <taxon>Basidiomycota</taxon>
        <taxon>Agaricomycotina</taxon>
        <taxon>Agaricomycetes</taxon>
        <taxon>Polyporales</taxon>
        <taxon>Meripilaceae</taxon>
        <taxon>Meripilus</taxon>
    </lineage>
</organism>
<feature type="transmembrane region" description="Helical" evidence="7">
    <location>
        <begin position="239"/>
        <end position="261"/>
    </location>
</feature>
<comment type="caution">
    <text evidence="9">The sequence shown here is derived from an EMBL/GenBank/DDBJ whole genome shotgun (WGS) entry which is preliminary data.</text>
</comment>
<evidence type="ECO:0000313" key="10">
    <source>
        <dbReference type="Proteomes" id="UP001212997"/>
    </source>
</evidence>
<evidence type="ECO:0000256" key="6">
    <source>
        <dbReference type="ARBA" id="ARBA00023136"/>
    </source>
</evidence>
<keyword evidence="4 7" id="KW-0812">Transmembrane</keyword>
<evidence type="ECO:0000256" key="3">
    <source>
        <dbReference type="ARBA" id="ARBA00022448"/>
    </source>
</evidence>
<evidence type="ECO:0000256" key="7">
    <source>
        <dbReference type="SAM" id="Phobius"/>
    </source>
</evidence>
<dbReference type="PANTHER" id="PTHR48022:SF29">
    <property type="entry name" value="SUGAR TRANSPORTER, PUTATIVE (AFU_ORTHOLOGUE AFUA_6G14500)-RELATED"/>
    <property type="match status" value="1"/>
</dbReference>
<accession>A0AAD5YDG7</accession>
<comment type="subcellular location">
    <subcellularLocation>
        <location evidence="1">Membrane</location>
        <topology evidence="1">Multi-pass membrane protein</topology>
    </subcellularLocation>
</comment>
<evidence type="ECO:0000256" key="2">
    <source>
        <dbReference type="ARBA" id="ARBA00010992"/>
    </source>
</evidence>
<dbReference type="PROSITE" id="PS50850">
    <property type="entry name" value="MFS"/>
    <property type="match status" value="1"/>
</dbReference>
<dbReference type="SUPFAM" id="SSF103473">
    <property type="entry name" value="MFS general substrate transporter"/>
    <property type="match status" value="1"/>
</dbReference>
<evidence type="ECO:0000259" key="8">
    <source>
        <dbReference type="PROSITE" id="PS50850"/>
    </source>
</evidence>
<evidence type="ECO:0000256" key="4">
    <source>
        <dbReference type="ARBA" id="ARBA00022692"/>
    </source>
</evidence>
<dbReference type="AlphaFoldDB" id="A0AAD5YDG7"/>
<dbReference type="Pfam" id="PF00083">
    <property type="entry name" value="Sugar_tr"/>
    <property type="match status" value="1"/>
</dbReference>
<dbReference type="GO" id="GO:0016020">
    <property type="term" value="C:membrane"/>
    <property type="evidence" value="ECO:0007669"/>
    <property type="project" value="UniProtKB-SubCell"/>
</dbReference>
<feature type="transmembrane region" description="Helical" evidence="7">
    <location>
        <begin position="308"/>
        <end position="326"/>
    </location>
</feature>
<feature type="transmembrane region" description="Helical" evidence="7">
    <location>
        <begin position="338"/>
        <end position="357"/>
    </location>
</feature>
<dbReference type="EMBL" id="JANAWD010000430">
    <property type="protein sequence ID" value="KAJ3479575.1"/>
    <property type="molecule type" value="Genomic_DNA"/>
</dbReference>
<gene>
    <name evidence="9" type="ORF">NLI96_g8965</name>
</gene>
<keyword evidence="6 7" id="KW-0472">Membrane</keyword>
<feature type="transmembrane region" description="Helical" evidence="7">
    <location>
        <begin position="211"/>
        <end position="232"/>
    </location>
</feature>
<dbReference type="InterPro" id="IPR005828">
    <property type="entry name" value="MFS_sugar_transport-like"/>
</dbReference>
<comment type="similarity">
    <text evidence="2">Belongs to the major facilitator superfamily. Sugar transporter (TC 2.A.1.1) family.</text>
</comment>
<evidence type="ECO:0000256" key="1">
    <source>
        <dbReference type="ARBA" id="ARBA00004141"/>
    </source>
</evidence>
<keyword evidence="5 7" id="KW-1133">Transmembrane helix</keyword>
<protein>
    <recommendedName>
        <fullName evidence="8">Major facilitator superfamily (MFS) profile domain-containing protein</fullName>
    </recommendedName>
</protein>
<feature type="domain" description="Major facilitator superfamily (MFS) profile" evidence="8">
    <location>
        <begin position="1"/>
        <end position="361"/>
    </location>
</feature>
<feature type="transmembrane region" description="Helical" evidence="7">
    <location>
        <begin position="14"/>
        <end position="33"/>
    </location>
</feature>
<feature type="transmembrane region" description="Helical" evidence="7">
    <location>
        <begin position="273"/>
        <end position="296"/>
    </location>
</feature>
<dbReference type="InterPro" id="IPR020846">
    <property type="entry name" value="MFS_dom"/>
</dbReference>
<keyword evidence="10" id="KW-1185">Reference proteome</keyword>
<dbReference type="PANTHER" id="PTHR48022">
    <property type="entry name" value="PLASTIDIC GLUCOSE TRANSPORTER 4"/>
    <property type="match status" value="1"/>
</dbReference>